<comment type="similarity">
    <text evidence="1">Belongs to the PPR family. P subfamily.</text>
</comment>
<dbReference type="NCBIfam" id="TIGR00756">
    <property type="entry name" value="PPR"/>
    <property type="match status" value="1"/>
</dbReference>
<dbReference type="InterPro" id="IPR051222">
    <property type="entry name" value="PPR/CCM1_RNA-binding"/>
</dbReference>
<dbReference type="Pfam" id="PF12854">
    <property type="entry name" value="PPR_1"/>
    <property type="match status" value="1"/>
</dbReference>
<evidence type="ECO:0000256" key="1">
    <source>
        <dbReference type="ARBA" id="ARBA00007626"/>
    </source>
</evidence>
<reference evidence="4" key="1">
    <citation type="submission" date="2020-01" db="EMBL/GenBank/DDBJ databases">
        <authorList>
            <person name="Mishra B."/>
        </authorList>
    </citation>
    <scope>NUCLEOTIDE SEQUENCE [LARGE SCALE GENOMIC DNA]</scope>
</reference>
<dbReference type="Gene3D" id="1.25.40.10">
    <property type="entry name" value="Tetratricopeptide repeat domain"/>
    <property type="match status" value="1"/>
</dbReference>
<sequence length="103" mass="11871">MEEKDTVSWNIIFASFSRNGKIELELWFFHKMPNPDIVTYNELIDTFVKSGDFNNAFQILSSMMPYPNSASWNTILTGYVNSEKSRELDGPILTQTCNNMFST</sequence>
<evidence type="ECO:0000256" key="3">
    <source>
        <dbReference type="PROSITE-ProRule" id="PRU00708"/>
    </source>
</evidence>
<dbReference type="EMBL" id="CACVBM020001229">
    <property type="protein sequence ID" value="CAA7040377.1"/>
    <property type="molecule type" value="Genomic_DNA"/>
</dbReference>
<accession>A0A6D2JH83</accession>
<evidence type="ECO:0008006" key="6">
    <source>
        <dbReference type="Google" id="ProtNLM"/>
    </source>
</evidence>
<dbReference type="PANTHER" id="PTHR47942">
    <property type="entry name" value="TETRATRICOPEPTIDE REPEAT (TPR)-LIKE SUPERFAMILY PROTEIN-RELATED"/>
    <property type="match status" value="1"/>
</dbReference>
<dbReference type="InterPro" id="IPR011990">
    <property type="entry name" value="TPR-like_helical_dom_sf"/>
</dbReference>
<dbReference type="PANTHER" id="PTHR47942:SF16">
    <property type="entry name" value="PENTATRICOPEPTIDE REPEAT DOMAIN CONTAINING PROTEIN-RELATED"/>
    <property type="match status" value="1"/>
</dbReference>
<organism evidence="4 5">
    <name type="scientific">Microthlaspi erraticum</name>
    <dbReference type="NCBI Taxonomy" id="1685480"/>
    <lineage>
        <taxon>Eukaryota</taxon>
        <taxon>Viridiplantae</taxon>
        <taxon>Streptophyta</taxon>
        <taxon>Embryophyta</taxon>
        <taxon>Tracheophyta</taxon>
        <taxon>Spermatophyta</taxon>
        <taxon>Magnoliopsida</taxon>
        <taxon>eudicotyledons</taxon>
        <taxon>Gunneridae</taxon>
        <taxon>Pentapetalae</taxon>
        <taxon>rosids</taxon>
        <taxon>malvids</taxon>
        <taxon>Brassicales</taxon>
        <taxon>Brassicaceae</taxon>
        <taxon>Coluteocarpeae</taxon>
        <taxon>Microthlaspi</taxon>
    </lineage>
</organism>
<dbReference type="InterPro" id="IPR002885">
    <property type="entry name" value="PPR_rpt"/>
</dbReference>
<dbReference type="PROSITE" id="PS51375">
    <property type="entry name" value="PPR"/>
    <property type="match status" value="1"/>
</dbReference>
<proteinExistence type="inferred from homology"/>
<evidence type="ECO:0000313" key="5">
    <source>
        <dbReference type="Proteomes" id="UP000467841"/>
    </source>
</evidence>
<dbReference type="OrthoDB" id="1662615at2759"/>
<dbReference type="Pfam" id="PF01535">
    <property type="entry name" value="PPR"/>
    <property type="match status" value="1"/>
</dbReference>
<protein>
    <recommendedName>
        <fullName evidence="6">Pentatricopeptide repeat-containing protein</fullName>
    </recommendedName>
</protein>
<evidence type="ECO:0000313" key="4">
    <source>
        <dbReference type="EMBL" id="CAA7040377.1"/>
    </source>
</evidence>
<dbReference type="AlphaFoldDB" id="A0A6D2JH83"/>
<dbReference type="Proteomes" id="UP000467841">
    <property type="component" value="Unassembled WGS sequence"/>
</dbReference>
<gene>
    <name evidence="4" type="ORF">MERR_LOCUS27612</name>
</gene>
<keyword evidence="5" id="KW-1185">Reference proteome</keyword>
<feature type="repeat" description="PPR" evidence="3">
    <location>
        <begin position="36"/>
        <end position="66"/>
    </location>
</feature>
<comment type="caution">
    <text evidence="4">The sequence shown here is derived from an EMBL/GenBank/DDBJ whole genome shotgun (WGS) entry which is preliminary data.</text>
</comment>
<keyword evidence="2" id="KW-0677">Repeat</keyword>
<name>A0A6D2JH83_9BRAS</name>
<evidence type="ECO:0000256" key="2">
    <source>
        <dbReference type="ARBA" id="ARBA00022737"/>
    </source>
</evidence>